<evidence type="ECO:0000313" key="1">
    <source>
        <dbReference type="Ensembl" id="ENSCSEP00000013809.1"/>
    </source>
</evidence>
<protein>
    <submittedName>
        <fullName evidence="1">Uncharacterized protein</fullName>
    </submittedName>
</protein>
<organism evidence="1 2">
    <name type="scientific">Cynoglossus semilaevis</name>
    <name type="common">Tongue sole</name>
    <dbReference type="NCBI Taxonomy" id="244447"/>
    <lineage>
        <taxon>Eukaryota</taxon>
        <taxon>Metazoa</taxon>
        <taxon>Chordata</taxon>
        <taxon>Craniata</taxon>
        <taxon>Vertebrata</taxon>
        <taxon>Euteleostomi</taxon>
        <taxon>Actinopterygii</taxon>
        <taxon>Neopterygii</taxon>
        <taxon>Teleostei</taxon>
        <taxon>Neoteleostei</taxon>
        <taxon>Acanthomorphata</taxon>
        <taxon>Carangaria</taxon>
        <taxon>Pleuronectiformes</taxon>
        <taxon>Pleuronectoidei</taxon>
        <taxon>Cynoglossidae</taxon>
        <taxon>Cynoglossinae</taxon>
        <taxon>Cynoglossus</taxon>
    </lineage>
</organism>
<dbReference type="InParanoid" id="A0A3P8VHR1"/>
<reference evidence="1 2" key="1">
    <citation type="journal article" date="2014" name="Nat. Genet.">
        <title>Whole-genome sequence of a flatfish provides insights into ZW sex chromosome evolution and adaptation to a benthic lifestyle.</title>
        <authorList>
            <person name="Chen S."/>
            <person name="Zhang G."/>
            <person name="Shao C."/>
            <person name="Huang Q."/>
            <person name="Liu G."/>
            <person name="Zhang P."/>
            <person name="Song W."/>
            <person name="An N."/>
            <person name="Chalopin D."/>
            <person name="Volff J.N."/>
            <person name="Hong Y."/>
            <person name="Li Q."/>
            <person name="Sha Z."/>
            <person name="Zhou H."/>
            <person name="Xie M."/>
            <person name="Yu Q."/>
            <person name="Liu Y."/>
            <person name="Xiang H."/>
            <person name="Wang N."/>
            <person name="Wu K."/>
            <person name="Yang C."/>
            <person name="Zhou Q."/>
            <person name="Liao X."/>
            <person name="Yang L."/>
            <person name="Hu Q."/>
            <person name="Zhang J."/>
            <person name="Meng L."/>
            <person name="Jin L."/>
            <person name="Tian Y."/>
            <person name="Lian J."/>
            <person name="Yang J."/>
            <person name="Miao G."/>
            <person name="Liu S."/>
            <person name="Liang Z."/>
            <person name="Yan F."/>
            <person name="Li Y."/>
            <person name="Sun B."/>
            <person name="Zhang H."/>
            <person name="Zhang J."/>
            <person name="Zhu Y."/>
            <person name="Du M."/>
            <person name="Zhao Y."/>
            <person name="Schartl M."/>
            <person name="Tang Q."/>
            <person name="Wang J."/>
        </authorList>
    </citation>
    <scope>NUCLEOTIDE SEQUENCE</scope>
</reference>
<reference evidence="1" key="3">
    <citation type="submission" date="2025-09" db="UniProtKB">
        <authorList>
            <consortium name="Ensembl"/>
        </authorList>
    </citation>
    <scope>IDENTIFICATION</scope>
</reference>
<evidence type="ECO:0000313" key="2">
    <source>
        <dbReference type="Proteomes" id="UP000265120"/>
    </source>
</evidence>
<dbReference type="Ensembl" id="ENSCSET00000013971.1">
    <property type="protein sequence ID" value="ENSCSEP00000013809.1"/>
    <property type="gene ID" value="ENSCSEG00000008887.1"/>
</dbReference>
<dbReference type="AlphaFoldDB" id="A0A3P8VHR1"/>
<name>A0A3P8VHR1_CYNSE</name>
<proteinExistence type="predicted"/>
<dbReference type="Proteomes" id="UP000265120">
    <property type="component" value="Chromosome W"/>
</dbReference>
<accession>A0A3P8VHR1</accession>
<reference evidence="1" key="2">
    <citation type="submission" date="2025-08" db="UniProtKB">
        <authorList>
            <consortium name="Ensembl"/>
        </authorList>
    </citation>
    <scope>IDENTIFICATION</scope>
</reference>
<sequence length="69" mass="8219">DGNPSKHRKSLLESFQKQDKPLTDKLRTRTQLSDLHCRRLYSSRDRLKLDEFFPVNMVSCIFDHILTSR</sequence>
<keyword evidence="2" id="KW-1185">Reference proteome</keyword>